<dbReference type="EMBL" id="FOQH01000002">
    <property type="protein sequence ID" value="SFH80795.1"/>
    <property type="molecule type" value="Genomic_DNA"/>
</dbReference>
<accession>A0A1I3D262</accession>
<dbReference type="Proteomes" id="UP000199377">
    <property type="component" value="Unassembled WGS sequence"/>
</dbReference>
<organism evidence="2 3">
    <name type="scientific">Albimonas pacifica</name>
    <dbReference type="NCBI Taxonomy" id="1114924"/>
    <lineage>
        <taxon>Bacteria</taxon>
        <taxon>Pseudomonadati</taxon>
        <taxon>Pseudomonadota</taxon>
        <taxon>Alphaproteobacteria</taxon>
        <taxon>Rhodobacterales</taxon>
        <taxon>Paracoccaceae</taxon>
        <taxon>Albimonas</taxon>
    </lineage>
</organism>
<reference evidence="2 3" key="1">
    <citation type="submission" date="2016-10" db="EMBL/GenBank/DDBJ databases">
        <authorList>
            <person name="de Groot N.N."/>
        </authorList>
    </citation>
    <scope>NUCLEOTIDE SEQUENCE [LARGE SCALE GENOMIC DNA]</scope>
    <source>
        <strain evidence="2 3">CGMCC 1.11030</strain>
    </source>
</reference>
<gene>
    <name evidence="2" type="ORF">SAMN05216258_102343</name>
</gene>
<sequence>MPPETSQPLAANLARWNARAEIHLADRTGFYDVEGVVAGTRGFEGVSDADLGPVEGLRIAHVQCHFGLDSLILARKGAVVEGLDFSPVAIEAARALAARAGLPASFHLGDALQAAQTMGPGRFDMAFVTWGTICWLPDVRAWGAQVAALLKPGGRLFFRDCHPFAQMLDPVEGRLVPCFDWRTPREAPLRFEEATSYNGDGTALPAVADHEWIHPVSDILGGLIAAGLRIDGVEEHDFLVWDMWPGWTAKGADGLYRLPEGAPRVPLSLTVRASKPA</sequence>
<name>A0A1I3D262_9RHOB</name>
<keyword evidence="2" id="KW-0808">Transferase</keyword>
<evidence type="ECO:0000313" key="3">
    <source>
        <dbReference type="Proteomes" id="UP000199377"/>
    </source>
</evidence>
<dbReference type="SUPFAM" id="SSF53335">
    <property type="entry name" value="S-adenosyl-L-methionine-dependent methyltransferases"/>
    <property type="match status" value="1"/>
</dbReference>
<proteinExistence type="predicted"/>
<keyword evidence="2" id="KW-0489">Methyltransferase</keyword>
<dbReference type="STRING" id="1114924.SAMN05216258_102343"/>
<dbReference type="Gene3D" id="3.40.50.150">
    <property type="entry name" value="Vaccinia Virus protein VP39"/>
    <property type="match status" value="1"/>
</dbReference>
<dbReference type="CDD" id="cd02440">
    <property type="entry name" value="AdoMet_MTases"/>
    <property type="match status" value="1"/>
</dbReference>
<dbReference type="InterPro" id="IPR041698">
    <property type="entry name" value="Methyltransf_25"/>
</dbReference>
<feature type="domain" description="Methyltransferase" evidence="1">
    <location>
        <begin position="62"/>
        <end position="154"/>
    </location>
</feature>
<dbReference type="InterPro" id="IPR029063">
    <property type="entry name" value="SAM-dependent_MTases_sf"/>
</dbReference>
<dbReference type="GO" id="GO:0008168">
    <property type="term" value="F:methyltransferase activity"/>
    <property type="evidence" value="ECO:0007669"/>
    <property type="project" value="UniProtKB-KW"/>
</dbReference>
<dbReference type="AlphaFoldDB" id="A0A1I3D262"/>
<evidence type="ECO:0000259" key="1">
    <source>
        <dbReference type="Pfam" id="PF13649"/>
    </source>
</evidence>
<dbReference type="RefSeq" id="WP_177236142.1">
    <property type="nucleotide sequence ID" value="NZ_FOQH01000002.1"/>
</dbReference>
<keyword evidence="3" id="KW-1185">Reference proteome</keyword>
<evidence type="ECO:0000313" key="2">
    <source>
        <dbReference type="EMBL" id="SFH80795.1"/>
    </source>
</evidence>
<dbReference type="GO" id="GO:0032259">
    <property type="term" value="P:methylation"/>
    <property type="evidence" value="ECO:0007669"/>
    <property type="project" value="UniProtKB-KW"/>
</dbReference>
<dbReference type="Pfam" id="PF13649">
    <property type="entry name" value="Methyltransf_25"/>
    <property type="match status" value="1"/>
</dbReference>
<protein>
    <submittedName>
        <fullName evidence="2">Methyltransferase domain-containing protein</fullName>
    </submittedName>
</protein>